<dbReference type="AlphaFoldDB" id="A0A834BKW6"/>
<evidence type="ECO:0000313" key="3">
    <source>
        <dbReference type="Proteomes" id="UP000646548"/>
    </source>
</evidence>
<comment type="caution">
    <text evidence="2">The sequence shown here is derived from an EMBL/GenBank/DDBJ whole genome shotgun (WGS) entry which is preliminary data.</text>
</comment>
<dbReference type="InterPro" id="IPR039581">
    <property type="entry name" value="FNDC11"/>
</dbReference>
<dbReference type="Proteomes" id="UP000646548">
    <property type="component" value="Unassembled WGS sequence"/>
</dbReference>
<name>A0A834BKW6_ORYME</name>
<dbReference type="EMBL" id="WKFB01001039">
    <property type="protein sequence ID" value="KAF6715627.1"/>
    <property type="molecule type" value="Genomic_DNA"/>
</dbReference>
<accession>A0A834BKW6</accession>
<dbReference type="InterPro" id="IPR048317">
    <property type="entry name" value="DUF5581_C"/>
</dbReference>
<protein>
    <recommendedName>
        <fullName evidence="1">DUF5581 domain-containing protein</fullName>
    </recommendedName>
</protein>
<evidence type="ECO:0000313" key="2">
    <source>
        <dbReference type="EMBL" id="KAF6715627.1"/>
    </source>
</evidence>
<dbReference type="PANTHER" id="PTHR14537">
    <property type="entry name" value="FIBRONECTIN TYPE III DOMAIN-CONTAINING PROTEIN 11"/>
    <property type="match status" value="1"/>
</dbReference>
<organism evidence="2 3">
    <name type="scientific">Oryzias melastigma</name>
    <name type="common">Marine medaka</name>
    <dbReference type="NCBI Taxonomy" id="30732"/>
    <lineage>
        <taxon>Eukaryota</taxon>
        <taxon>Metazoa</taxon>
        <taxon>Chordata</taxon>
        <taxon>Craniata</taxon>
        <taxon>Vertebrata</taxon>
        <taxon>Euteleostomi</taxon>
        <taxon>Actinopterygii</taxon>
        <taxon>Neopterygii</taxon>
        <taxon>Teleostei</taxon>
        <taxon>Neoteleostei</taxon>
        <taxon>Acanthomorphata</taxon>
        <taxon>Ovalentaria</taxon>
        <taxon>Atherinomorphae</taxon>
        <taxon>Beloniformes</taxon>
        <taxon>Adrianichthyidae</taxon>
        <taxon>Oryziinae</taxon>
        <taxon>Oryzias</taxon>
    </lineage>
</organism>
<sequence length="300" mass="34482">MTSSGFPVHAVTPPSREENVVADINSLSDLKYRIQELLQSTLDHSSITVMQDKLLLKQRSSYHFVIQTAEPRSTSDSINVIWCHLGPDKLWHVKSWIRTQIEVLLAYLEMLFQEITISRQNLEAFVAKCEQVEVDTDEVASAEQKLQQIQQYIRDFEERMASNIEPLTLNSLFLCGRGPLFSLVQMSVLTLGPVMFNREKSLPSYNSICLFWYIVGEQSEESGCVFRVEVKSVAPQEKLLREAICFNYVYSVQNLKPNTCYKFTVKRNPNITSVYEPWIDTLHLKTLSSRQQNKVSKGCQ</sequence>
<evidence type="ECO:0000259" key="1">
    <source>
        <dbReference type="Pfam" id="PF17744"/>
    </source>
</evidence>
<gene>
    <name evidence="2" type="ORF">FQA47_024174</name>
</gene>
<reference evidence="2" key="1">
    <citation type="journal article" name="BMC Genomics">
        <title>Long-read sequencing and de novo genome assembly of marine medaka (Oryzias melastigma).</title>
        <authorList>
            <person name="Liang P."/>
            <person name="Saqib H.S.A."/>
            <person name="Ni X."/>
            <person name="Shen Y."/>
        </authorList>
    </citation>
    <scope>NUCLEOTIDE SEQUENCE</scope>
    <source>
        <strain evidence="2">Bigg-433</strain>
    </source>
</reference>
<proteinExistence type="predicted"/>
<feature type="domain" description="DUF5581" evidence="1">
    <location>
        <begin position="193"/>
        <end position="288"/>
    </location>
</feature>
<dbReference type="Pfam" id="PF17744">
    <property type="entry name" value="DUF5581"/>
    <property type="match status" value="1"/>
</dbReference>